<proteinExistence type="predicted"/>
<reference evidence="9" key="1">
    <citation type="submission" date="2018-02" db="EMBL/GenBank/DDBJ databases">
        <title>Draft genome sequencing of Rhodococcus opacus KU647198.</title>
        <authorList>
            <person name="Zheng B.-X."/>
        </authorList>
    </citation>
    <scope>NUCLEOTIDE SEQUENCE [LARGE SCALE GENOMIC DNA]</scope>
    <source>
        <strain evidence="9">04-OD7</strain>
    </source>
</reference>
<evidence type="ECO:0000256" key="2">
    <source>
        <dbReference type="ARBA" id="ARBA00022723"/>
    </source>
</evidence>
<dbReference type="GO" id="GO:0016491">
    <property type="term" value="F:oxidoreductase activity"/>
    <property type="evidence" value="ECO:0007669"/>
    <property type="project" value="UniProtKB-KW"/>
</dbReference>
<dbReference type="InterPro" id="IPR051452">
    <property type="entry name" value="Diverse_Oxidoreductases"/>
</dbReference>
<evidence type="ECO:0000256" key="3">
    <source>
        <dbReference type="ARBA" id="ARBA00023002"/>
    </source>
</evidence>
<feature type="domain" description="2Fe-2S ferredoxin-type" evidence="7">
    <location>
        <begin position="18"/>
        <end position="94"/>
    </location>
</feature>
<evidence type="ECO:0000256" key="4">
    <source>
        <dbReference type="ARBA" id="ARBA00023004"/>
    </source>
</evidence>
<sequence>MRSETVPLDEEATVLPRRDITLTVNGQLQRIAIEDRQLLVEVIRGQLGLTGTHIGCYNGDCGACTLKIDGAITKSCLVLAASVEGAEITTVEGLADADGSLDEVQAAFWEHDAFQCGFCLPGQLFAVNDLLDEEADPTGAEVRDALVGNLCRCTGYVNIVDAALDGANRRRIARSADAVGTDAAALPCGRIQACTLHHD</sequence>
<dbReference type="InterPro" id="IPR006058">
    <property type="entry name" value="2Fe2S_fd_BS"/>
</dbReference>
<keyword evidence="1" id="KW-0001">2Fe-2S</keyword>
<organism evidence="8 9">
    <name type="scientific">Rhodococcus opacus</name>
    <name type="common">Nocardia opaca</name>
    <dbReference type="NCBI Taxonomy" id="37919"/>
    <lineage>
        <taxon>Bacteria</taxon>
        <taxon>Bacillati</taxon>
        <taxon>Actinomycetota</taxon>
        <taxon>Actinomycetes</taxon>
        <taxon>Mycobacteriales</taxon>
        <taxon>Nocardiaceae</taxon>
        <taxon>Rhodococcus</taxon>
    </lineage>
</organism>
<dbReference type="AlphaFoldDB" id="A0A2S8IZA3"/>
<dbReference type="RefSeq" id="WP_105419719.1">
    <property type="nucleotide sequence ID" value="NZ_PUIO01000042.1"/>
</dbReference>
<dbReference type="InterPro" id="IPR002888">
    <property type="entry name" value="2Fe-2S-bd"/>
</dbReference>
<keyword evidence="5" id="KW-0411">Iron-sulfur</keyword>
<keyword evidence="3" id="KW-0560">Oxidoreductase</keyword>
<dbReference type="GO" id="GO:0046872">
    <property type="term" value="F:metal ion binding"/>
    <property type="evidence" value="ECO:0007669"/>
    <property type="project" value="UniProtKB-KW"/>
</dbReference>
<comment type="caution">
    <text evidence="8">The sequence shown here is derived from an EMBL/GenBank/DDBJ whole genome shotgun (WGS) entry which is preliminary data.</text>
</comment>
<keyword evidence="2" id="KW-0479">Metal-binding</keyword>
<dbReference type="PANTHER" id="PTHR44379">
    <property type="entry name" value="OXIDOREDUCTASE WITH IRON-SULFUR SUBUNIT"/>
    <property type="match status" value="1"/>
</dbReference>
<dbReference type="SUPFAM" id="SSF47741">
    <property type="entry name" value="CO dehydrogenase ISP C-domain like"/>
    <property type="match status" value="1"/>
</dbReference>
<comment type="pathway">
    <text evidence="6">Alkaloid degradation; nicotine degradation.</text>
</comment>
<dbReference type="InterPro" id="IPR001041">
    <property type="entry name" value="2Fe-2S_ferredoxin-type"/>
</dbReference>
<evidence type="ECO:0000313" key="8">
    <source>
        <dbReference type="EMBL" id="PQP20009.1"/>
    </source>
</evidence>
<protein>
    <recommendedName>
        <fullName evidence="7">2Fe-2S ferredoxin-type domain-containing protein</fullName>
    </recommendedName>
</protein>
<dbReference type="Gene3D" id="3.10.20.30">
    <property type="match status" value="1"/>
</dbReference>
<evidence type="ECO:0000313" key="9">
    <source>
        <dbReference type="Proteomes" id="UP000239290"/>
    </source>
</evidence>
<dbReference type="PROSITE" id="PS51085">
    <property type="entry name" value="2FE2S_FER_2"/>
    <property type="match status" value="1"/>
</dbReference>
<evidence type="ECO:0000256" key="1">
    <source>
        <dbReference type="ARBA" id="ARBA00022714"/>
    </source>
</evidence>
<evidence type="ECO:0000256" key="5">
    <source>
        <dbReference type="ARBA" id="ARBA00023014"/>
    </source>
</evidence>
<dbReference type="PANTHER" id="PTHR44379:SF5">
    <property type="entry name" value="OXIDOREDUCTASE WITH IRON-SULFUR SUBUNIT"/>
    <property type="match status" value="1"/>
</dbReference>
<dbReference type="EMBL" id="PUIO01000042">
    <property type="protein sequence ID" value="PQP20009.1"/>
    <property type="molecule type" value="Genomic_DNA"/>
</dbReference>
<accession>A0A2S8IZA3</accession>
<dbReference type="Gene3D" id="1.10.150.120">
    <property type="entry name" value="[2Fe-2S]-binding domain"/>
    <property type="match status" value="1"/>
</dbReference>
<dbReference type="PROSITE" id="PS00197">
    <property type="entry name" value="2FE2S_FER_1"/>
    <property type="match status" value="1"/>
</dbReference>
<dbReference type="SUPFAM" id="SSF54292">
    <property type="entry name" value="2Fe-2S ferredoxin-like"/>
    <property type="match status" value="1"/>
</dbReference>
<dbReference type="FunFam" id="3.10.20.30:FF:000020">
    <property type="entry name" value="Xanthine dehydrogenase iron-sulfur subunit"/>
    <property type="match status" value="1"/>
</dbReference>
<dbReference type="CDD" id="cd00207">
    <property type="entry name" value="fer2"/>
    <property type="match status" value="1"/>
</dbReference>
<dbReference type="GO" id="GO:0051537">
    <property type="term" value="F:2 iron, 2 sulfur cluster binding"/>
    <property type="evidence" value="ECO:0007669"/>
    <property type="project" value="UniProtKB-KW"/>
</dbReference>
<name>A0A2S8IZA3_RHOOP</name>
<evidence type="ECO:0000259" key="7">
    <source>
        <dbReference type="PROSITE" id="PS51085"/>
    </source>
</evidence>
<dbReference type="Proteomes" id="UP000239290">
    <property type="component" value="Unassembled WGS sequence"/>
</dbReference>
<dbReference type="Pfam" id="PF01799">
    <property type="entry name" value="Fer2_2"/>
    <property type="match status" value="1"/>
</dbReference>
<evidence type="ECO:0000256" key="6">
    <source>
        <dbReference type="ARBA" id="ARBA00060707"/>
    </source>
</evidence>
<keyword evidence="4" id="KW-0408">Iron</keyword>
<dbReference type="Pfam" id="PF00111">
    <property type="entry name" value="Fer2"/>
    <property type="match status" value="1"/>
</dbReference>
<dbReference type="InterPro" id="IPR036010">
    <property type="entry name" value="2Fe-2S_ferredoxin-like_sf"/>
</dbReference>
<dbReference type="InterPro" id="IPR012675">
    <property type="entry name" value="Beta-grasp_dom_sf"/>
</dbReference>
<dbReference type="InterPro" id="IPR036884">
    <property type="entry name" value="2Fe-2S-bd_dom_sf"/>
</dbReference>
<gene>
    <name evidence="8" type="ORF">C5613_29075</name>
</gene>